<proteinExistence type="inferred from homology"/>
<dbReference type="Gene3D" id="3.40.190.10">
    <property type="entry name" value="Periplasmic binding protein-like II"/>
    <property type="match status" value="1"/>
</dbReference>
<accession>A0ABW4NA69</accession>
<organism evidence="6 7">
    <name type="scientific">Sphingomonas floccifaciens</name>
    <dbReference type="NCBI Taxonomy" id="1844115"/>
    <lineage>
        <taxon>Bacteria</taxon>
        <taxon>Pseudomonadati</taxon>
        <taxon>Pseudomonadota</taxon>
        <taxon>Alphaproteobacteria</taxon>
        <taxon>Sphingomonadales</taxon>
        <taxon>Sphingomonadaceae</taxon>
        <taxon>Sphingomonas</taxon>
    </lineage>
</organism>
<comment type="similarity">
    <text evidence="2">Belongs to the bacterial solute-binding protein 5 family.</text>
</comment>
<evidence type="ECO:0000313" key="6">
    <source>
        <dbReference type="EMBL" id="MFD1786949.1"/>
    </source>
</evidence>
<evidence type="ECO:0000313" key="7">
    <source>
        <dbReference type="Proteomes" id="UP001597283"/>
    </source>
</evidence>
<dbReference type="InterPro" id="IPR000914">
    <property type="entry name" value="SBP_5_dom"/>
</dbReference>
<dbReference type="Proteomes" id="UP001597283">
    <property type="component" value="Unassembled WGS sequence"/>
</dbReference>
<dbReference type="PANTHER" id="PTHR30290">
    <property type="entry name" value="PERIPLASMIC BINDING COMPONENT OF ABC TRANSPORTER"/>
    <property type="match status" value="1"/>
</dbReference>
<feature type="domain" description="Solute-binding protein family 5" evidence="5">
    <location>
        <begin position="18"/>
        <end position="269"/>
    </location>
</feature>
<dbReference type="Pfam" id="PF00496">
    <property type="entry name" value="SBP_bac_5"/>
    <property type="match status" value="1"/>
</dbReference>
<dbReference type="EMBL" id="JBHUFC010000002">
    <property type="protein sequence ID" value="MFD1786949.1"/>
    <property type="molecule type" value="Genomic_DNA"/>
</dbReference>
<keyword evidence="4" id="KW-0732">Signal</keyword>
<evidence type="ECO:0000256" key="2">
    <source>
        <dbReference type="ARBA" id="ARBA00005695"/>
    </source>
</evidence>
<dbReference type="SUPFAM" id="SSF53850">
    <property type="entry name" value="Periplasmic binding protein-like II"/>
    <property type="match status" value="1"/>
</dbReference>
<evidence type="ECO:0000256" key="3">
    <source>
        <dbReference type="ARBA" id="ARBA00022448"/>
    </source>
</evidence>
<gene>
    <name evidence="6" type="ORF">ACFSC3_05115</name>
</gene>
<keyword evidence="7" id="KW-1185">Reference proteome</keyword>
<evidence type="ECO:0000259" key="5">
    <source>
        <dbReference type="Pfam" id="PF00496"/>
    </source>
</evidence>
<evidence type="ECO:0000256" key="1">
    <source>
        <dbReference type="ARBA" id="ARBA00004418"/>
    </source>
</evidence>
<dbReference type="RefSeq" id="WP_380939324.1">
    <property type="nucleotide sequence ID" value="NZ_JBHUFC010000002.1"/>
</dbReference>
<protein>
    <submittedName>
        <fullName evidence="6">ABC transporter substrate-binding protein</fullName>
    </submittedName>
</protein>
<comment type="caution">
    <text evidence="6">The sequence shown here is derived from an EMBL/GenBank/DDBJ whole genome shotgun (WGS) entry which is preliminary data.</text>
</comment>
<evidence type="ECO:0000256" key="4">
    <source>
        <dbReference type="ARBA" id="ARBA00022729"/>
    </source>
</evidence>
<dbReference type="Gene3D" id="3.10.105.10">
    <property type="entry name" value="Dipeptide-binding Protein, Domain 3"/>
    <property type="match status" value="1"/>
</dbReference>
<comment type="subcellular location">
    <subcellularLocation>
        <location evidence="1">Periplasm</location>
    </subcellularLocation>
</comment>
<reference evidence="7" key="1">
    <citation type="journal article" date="2019" name="Int. J. Syst. Evol. Microbiol.">
        <title>The Global Catalogue of Microorganisms (GCM) 10K type strain sequencing project: providing services to taxonomists for standard genome sequencing and annotation.</title>
        <authorList>
            <consortium name="The Broad Institute Genomics Platform"/>
            <consortium name="The Broad Institute Genome Sequencing Center for Infectious Disease"/>
            <person name="Wu L."/>
            <person name="Ma J."/>
        </authorList>
    </citation>
    <scope>NUCLEOTIDE SEQUENCE [LARGE SCALE GENOMIC DNA]</scope>
    <source>
        <strain evidence="7">Q85</strain>
    </source>
</reference>
<keyword evidence="3" id="KW-0813">Transport</keyword>
<sequence>MRDSVAQGLVRFDASGGIEPGLAERWIVIDDGRSLIFRLRDTVWSDGRPVVAADVVRQLKRAVGSDSRNALLPYLTAIDEIVAMTPQVIEVRLSRPRPDLLKLFAQPELGITAPGSGEGSGPFRIDEATASSVLLRPVADPADEDDARPEGPKPQELVRLRAERASVAILRFAQRRSDLVEGGTFLDWPLIGVSEVPPANIRLDPAAGLFGLLVSRRDGFLSTRDNRSAIALAIDRALVTSAFSDGWAPTDTILPETLDSASPPAQPDWSSVPDSERLAMAQARVVTYRRTAPEPLVLRIALPSGPGATLLYGQIAAGIARLGIGAERVAIDDPTAHLRLIDRVAPYDSARWYLRAACQPCALPIAQLIAGIRVAPDVATRASMLAQADSALTADVAYIPLARPLRWSLVAQRLSQWTPNTRAFHPLNRLRPDPK</sequence>
<name>A0ABW4NA69_9SPHN</name>
<dbReference type="InterPro" id="IPR039424">
    <property type="entry name" value="SBP_5"/>
</dbReference>
<dbReference type="PANTHER" id="PTHR30290:SF10">
    <property type="entry name" value="PERIPLASMIC OLIGOPEPTIDE-BINDING PROTEIN-RELATED"/>
    <property type="match status" value="1"/>
</dbReference>